<dbReference type="AlphaFoldDB" id="A0A182WQ02"/>
<dbReference type="Proteomes" id="UP000075920">
    <property type="component" value="Unassembled WGS sequence"/>
</dbReference>
<reference evidence="1" key="2">
    <citation type="submission" date="2020-05" db="UniProtKB">
        <authorList>
            <consortium name="EnsemblMetazoa"/>
        </authorList>
    </citation>
    <scope>IDENTIFICATION</scope>
    <source>
        <strain evidence="1">MINIMUS1</strain>
    </source>
</reference>
<name>A0A182WQ02_9DIPT</name>
<dbReference type="EnsemblMetazoa" id="AMIN014737-RA">
    <property type="protein sequence ID" value="AMIN014737-PA"/>
    <property type="gene ID" value="AMIN014737"/>
</dbReference>
<evidence type="ECO:0000313" key="1">
    <source>
        <dbReference type="EnsemblMetazoa" id="AMIN014737-PA"/>
    </source>
</evidence>
<evidence type="ECO:0000313" key="2">
    <source>
        <dbReference type="Proteomes" id="UP000075920"/>
    </source>
</evidence>
<keyword evidence="2" id="KW-1185">Reference proteome</keyword>
<organism evidence="1 2">
    <name type="scientific">Anopheles minimus</name>
    <dbReference type="NCBI Taxonomy" id="112268"/>
    <lineage>
        <taxon>Eukaryota</taxon>
        <taxon>Metazoa</taxon>
        <taxon>Ecdysozoa</taxon>
        <taxon>Arthropoda</taxon>
        <taxon>Hexapoda</taxon>
        <taxon>Insecta</taxon>
        <taxon>Pterygota</taxon>
        <taxon>Neoptera</taxon>
        <taxon>Endopterygota</taxon>
        <taxon>Diptera</taxon>
        <taxon>Nematocera</taxon>
        <taxon>Culicoidea</taxon>
        <taxon>Culicidae</taxon>
        <taxon>Anophelinae</taxon>
        <taxon>Anopheles</taxon>
    </lineage>
</organism>
<accession>A0A182WQ02</accession>
<reference evidence="2" key="1">
    <citation type="submission" date="2013-03" db="EMBL/GenBank/DDBJ databases">
        <title>The Genome Sequence of Anopheles minimus MINIMUS1.</title>
        <authorList>
            <consortium name="The Broad Institute Genomics Platform"/>
            <person name="Neafsey D.E."/>
            <person name="Walton C."/>
            <person name="Walker B."/>
            <person name="Young S.K."/>
            <person name="Zeng Q."/>
            <person name="Gargeya S."/>
            <person name="Fitzgerald M."/>
            <person name="Haas B."/>
            <person name="Abouelleil A."/>
            <person name="Allen A.W."/>
            <person name="Alvarado L."/>
            <person name="Arachchi H.M."/>
            <person name="Berlin A.M."/>
            <person name="Chapman S.B."/>
            <person name="Gainer-Dewar J."/>
            <person name="Goldberg J."/>
            <person name="Griggs A."/>
            <person name="Gujja S."/>
            <person name="Hansen M."/>
            <person name="Howarth C."/>
            <person name="Imamovic A."/>
            <person name="Ireland A."/>
            <person name="Larimer J."/>
            <person name="McCowan C."/>
            <person name="Murphy C."/>
            <person name="Pearson M."/>
            <person name="Poon T.W."/>
            <person name="Priest M."/>
            <person name="Roberts A."/>
            <person name="Saif S."/>
            <person name="Shea T."/>
            <person name="Sisk P."/>
            <person name="Sykes S."/>
            <person name="Wortman J."/>
            <person name="Nusbaum C."/>
            <person name="Birren B."/>
        </authorList>
    </citation>
    <scope>NUCLEOTIDE SEQUENCE [LARGE SCALE GENOMIC DNA]</scope>
    <source>
        <strain evidence="2">MINIMUS1</strain>
    </source>
</reference>
<sequence length="35" mass="3614">MHLPLMHTSFGGGASEAKVKTVQIVCLCSFCGTCG</sequence>
<protein>
    <submittedName>
        <fullName evidence="1">Uncharacterized protein</fullName>
    </submittedName>
</protein>
<proteinExistence type="predicted"/>
<dbReference type="VEuPathDB" id="VectorBase:AMIN014737"/>